<dbReference type="InterPro" id="IPR001680">
    <property type="entry name" value="WD40_rpt"/>
</dbReference>
<sequence length="351" mass="38700">QEHGSAVKLQFLHKHFLLASLNKQGQLHYQDVTTGVMVGNYRTGLGRGALQLNRFNDVAAVGHSGGVVTMWKPTAETPLVKMLCHRGPVKALAFHPNGHLMATSGMERKIKLWDLRKFEVLQTLPGQVEAMDFSQRGLLATASGSSVRVLSSSDSSGSHENYGRYMSHAVPRGYQVKSILFRPYFDSLGIGHSQGLSSILIPGSGEPNFDTMVANPYETRKQRNEKEIHSLLDKLPPETIMLDPTKIGTLSRGGGAAATKTTGSDKEKARDREAEKEMAVESAKNLPVKKKTKGRNKGGKVAKKKREAVENAKKPFMVMEKKRKRNNGEESFVVNKLPKSLQRFAPPRKST</sequence>
<accession>S8D5P5</accession>
<evidence type="ECO:0000256" key="4">
    <source>
        <dbReference type="ARBA" id="ARBA00023242"/>
    </source>
</evidence>
<dbReference type="Gene3D" id="2.130.10.10">
    <property type="entry name" value="YVTN repeat-like/Quinoprotein amine dehydrogenase"/>
    <property type="match status" value="1"/>
</dbReference>
<dbReference type="InterPro" id="IPR040315">
    <property type="entry name" value="WDR46/Utp7"/>
</dbReference>
<name>S8D5P5_9LAMI</name>
<dbReference type="Pfam" id="PF08149">
    <property type="entry name" value="BING4CT"/>
    <property type="match status" value="1"/>
</dbReference>
<keyword evidence="3" id="KW-0677">Repeat</keyword>
<dbReference type="EMBL" id="AUSU01009694">
    <property type="protein sequence ID" value="EPS57938.1"/>
    <property type="molecule type" value="Genomic_DNA"/>
</dbReference>
<keyword evidence="2 5" id="KW-0853">WD repeat</keyword>
<dbReference type="Proteomes" id="UP000015453">
    <property type="component" value="Unassembled WGS sequence"/>
</dbReference>
<evidence type="ECO:0000313" key="8">
    <source>
        <dbReference type="EMBL" id="EPS57938.1"/>
    </source>
</evidence>
<dbReference type="GO" id="GO:0030686">
    <property type="term" value="C:90S preribosome"/>
    <property type="evidence" value="ECO:0007669"/>
    <property type="project" value="TreeGrafter"/>
</dbReference>
<comment type="caution">
    <text evidence="8">The sequence shown here is derived from an EMBL/GenBank/DDBJ whole genome shotgun (WGS) entry which is preliminary data.</text>
</comment>
<feature type="repeat" description="WD" evidence="5">
    <location>
        <begin position="82"/>
        <end position="123"/>
    </location>
</feature>
<feature type="non-terminal residue" evidence="8">
    <location>
        <position position="351"/>
    </location>
</feature>
<dbReference type="PROSITE" id="PS50294">
    <property type="entry name" value="WD_REPEATS_REGION"/>
    <property type="match status" value="1"/>
</dbReference>
<gene>
    <name evidence="8" type="ORF">M569_16879</name>
</gene>
<dbReference type="SUPFAM" id="SSF50978">
    <property type="entry name" value="WD40 repeat-like"/>
    <property type="match status" value="1"/>
</dbReference>
<dbReference type="SMART" id="SM01033">
    <property type="entry name" value="BING4CT"/>
    <property type="match status" value="1"/>
</dbReference>
<reference evidence="8 9" key="1">
    <citation type="journal article" date="2013" name="BMC Genomics">
        <title>The miniature genome of a carnivorous plant Genlisea aurea contains a low number of genes and short non-coding sequences.</title>
        <authorList>
            <person name="Leushkin E.V."/>
            <person name="Sutormin R.A."/>
            <person name="Nabieva E.R."/>
            <person name="Penin A.A."/>
            <person name="Kondrashov A.S."/>
            <person name="Logacheva M.D."/>
        </authorList>
    </citation>
    <scope>NUCLEOTIDE SEQUENCE [LARGE SCALE GENOMIC DNA]</scope>
</reference>
<evidence type="ECO:0000256" key="3">
    <source>
        <dbReference type="ARBA" id="ARBA00022737"/>
    </source>
</evidence>
<dbReference type="PANTHER" id="PTHR14085">
    <property type="entry name" value="WD-REPEAT PROTEIN BING4"/>
    <property type="match status" value="1"/>
</dbReference>
<dbReference type="SMART" id="SM00320">
    <property type="entry name" value="WD40"/>
    <property type="match status" value="2"/>
</dbReference>
<dbReference type="InterPro" id="IPR012952">
    <property type="entry name" value="BING4_C_dom"/>
</dbReference>
<evidence type="ECO:0000256" key="2">
    <source>
        <dbReference type="ARBA" id="ARBA00022574"/>
    </source>
</evidence>
<dbReference type="AlphaFoldDB" id="S8D5P5"/>
<dbReference type="GO" id="GO:0032040">
    <property type="term" value="C:small-subunit processome"/>
    <property type="evidence" value="ECO:0007669"/>
    <property type="project" value="TreeGrafter"/>
</dbReference>
<keyword evidence="9" id="KW-1185">Reference proteome</keyword>
<feature type="domain" description="BING4 C-terminal" evidence="7">
    <location>
        <begin position="164"/>
        <end position="244"/>
    </location>
</feature>
<evidence type="ECO:0000256" key="5">
    <source>
        <dbReference type="PROSITE-ProRule" id="PRU00221"/>
    </source>
</evidence>
<dbReference type="InterPro" id="IPR036322">
    <property type="entry name" value="WD40_repeat_dom_sf"/>
</dbReference>
<organism evidence="8 9">
    <name type="scientific">Genlisea aurea</name>
    <dbReference type="NCBI Taxonomy" id="192259"/>
    <lineage>
        <taxon>Eukaryota</taxon>
        <taxon>Viridiplantae</taxon>
        <taxon>Streptophyta</taxon>
        <taxon>Embryophyta</taxon>
        <taxon>Tracheophyta</taxon>
        <taxon>Spermatophyta</taxon>
        <taxon>Magnoliopsida</taxon>
        <taxon>eudicotyledons</taxon>
        <taxon>Gunneridae</taxon>
        <taxon>Pentapetalae</taxon>
        <taxon>asterids</taxon>
        <taxon>lamiids</taxon>
        <taxon>Lamiales</taxon>
        <taxon>Lentibulariaceae</taxon>
        <taxon>Genlisea</taxon>
    </lineage>
</organism>
<dbReference type="OrthoDB" id="10251154at2759"/>
<feature type="compositionally biased region" description="Basic residues" evidence="6">
    <location>
        <begin position="287"/>
        <end position="306"/>
    </location>
</feature>
<proteinExistence type="predicted"/>
<feature type="compositionally biased region" description="Basic and acidic residues" evidence="6">
    <location>
        <begin position="263"/>
        <end position="279"/>
    </location>
</feature>
<comment type="subcellular location">
    <subcellularLocation>
        <location evidence="1">Nucleus</location>
        <location evidence="1">Nucleolus</location>
    </subcellularLocation>
</comment>
<feature type="non-terminal residue" evidence="8">
    <location>
        <position position="1"/>
    </location>
</feature>
<dbReference type="PANTHER" id="PTHR14085:SF3">
    <property type="entry name" value="WD REPEAT-CONTAINING PROTEIN 46"/>
    <property type="match status" value="1"/>
</dbReference>
<dbReference type="GO" id="GO:0000462">
    <property type="term" value="P:maturation of SSU-rRNA from tricistronic rRNA transcript (SSU-rRNA, 5.8S rRNA, LSU-rRNA)"/>
    <property type="evidence" value="ECO:0007669"/>
    <property type="project" value="TreeGrafter"/>
</dbReference>
<evidence type="ECO:0000256" key="6">
    <source>
        <dbReference type="SAM" id="MobiDB-lite"/>
    </source>
</evidence>
<dbReference type="Pfam" id="PF00400">
    <property type="entry name" value="WD40"/>
    <property type="match status" value="1"/>
</dbReference>
<dbReference type="PROSITE" id="PS50082">
    <property type="entry name" value="WD_REPEATS_2"/>
    <property type="match status" value="1"/>
</dbReference>
<protein>
    <recommendedName>
        <fullName evidence="7">BING4 C-terminal domain-containing protein</fullName>
    </recommendedName>
</protein>
<evidence type="ECO:0000259" key="7">
    <source>
        <dbReference type="SMART" id="SM01033"/>
    </source>
</evidence>
<feature type="region of interest" description="Disordered" evidence="6">
    <location>
        <begin position="245"/>
        <end position="351"/>
    </location>
</feature>
<evidence type="ECO:0000256" key="1">
    <source>
        <dbReference type="ARBA" id="ARBA00004604"/>
    </source>
</evidence>
<keyword evidence="4" id="KW-0539">Nucleus</keyword>
<dbReference type="InterPro" id="IPR015943">
    <property type="entry name" value="WD40/YVTN_repeat-like_dom_sf"/>
</dbReference>
<evidence type="ECO:0000313" key="9">
    <source>
        <dbReference type="Proteomes" id="UP000015453"/>
    </source>
</evidence>